<dbReference type="Pfam" id="PF01476">
    <property type="entry name" value="LysM"/>
    <property type="match status" value="1"/>
</dbReference>
<comment type="caution">
    <text evidence="3">The sequence shown here is derived from an EMBL/GenBank/DDBJ whole genome shotgun (WGS) entry which is preliminary data.</text>
</comment>
<organism evidence="3 4">
    <name type="scientific">Ligaoa zhengdingensis</name>
    <dbReference type="NCBI Taxonomy" id="2763658"/>
    <lineage>
        <taxon>Bacteria</taxon>
        <taxon>Bacillati</taxon>
        <taxon>Bacillota</taxon>
        <taxon>Clostridia</taxon>
        <taxon>Eubacteriales</taxon>
        <taxon>Oscillospiraceae</taxon>
        <taxon>Ligaoa</taxon>
    </lineage>
</organism>
<dbReference type="InterPro" id="IPR018392">
    <property type="entry name" value="LysM"/>
</dbReference>
<evidence type="ECO:0000313" key="4">
    <source>
        <dbReference type="Proteomes" id="UP000653127"/>
    </source>
</evidence>
<dbReference type="SMART" id="SM00257">
    <property type="entry name" value="LysM"/>
    <property type="match status" value="1"/>
</dbReference>
<dbReference type="RefSeq" id="WP_249283538.1">
    <property type="nucleotide sequence ID" value="NZ_JACRST010000022.1"/>
</dbReference>
<gene>
    <name evidence="3" type="ORF">H8711_11225</name>
</gene>
<accession>A0A926E0F7</accession>
<dbReference type="Gene3D" id="3.10.350.10">
    <property type="entry name" value="LysM domain"/>
    <property type="match status" value="1"/>
</dbReference>
<dbReference type="PROSITE" id="PS51782">
    <property type="entry name" value="LYSM"/>
    <property type="match status" value="1"/>
</dbReference>
<feature type="domain" description="LysM" evidence="2">
    <location>
        <begin position="160"/>
        <end position="209"/>
    </location>
</feature>
<keyword evidence="4" id="KW-1185">Reference proteome</keyword>
<name>A0A926E0F7_9FIRM</name>
<dbReference type="Proteomes" id="UP000653127">
    <property type="component" value="Unassembled WGS sequence"/>
</dbReference>
<dbReference type="CDD" id="cd00118">
    <property type="entry name" value="LysM"/>
    <property type="match status" value="1"/>
</dbReference>
<reference evidence="3" key="1">
    <citation type="submission" date="2020-08" db="EMBL/GenBank/DDBJ databases">
        <title>Genome public.</title>
        <authorList>
            <person name="Liu C."/>
            <person name="Sun Q."/>
        </authorList>
    </citation>
    <scope>NUCLEOTIDE SEQUENCE</scope>
    <source>
        <strain evidence="3">NSJ-31</strain>
    </source>
</reference>
<dbReference type="SUPFAM" id="SSF54106">
    <property type="entry name" value="LysM domain"/>
    <property type="match status" value="1"/>
</dbReference>
<evidence type="ECO:0000256" key="1">
    <source>
        <dbReference type="SAM" id="MobiDB-lite"/>
    </source>
</evidence>
<protein>
    <submittedName>
        <fullName evidence="3">LysM peptidoglycan-binding domain-containing protein</fullName>
    </submittedName>
</protein>
<dbReference type="AlphaFoldDB" id="A0A926E0F7"/>
<evidence type="ECO:0000313" key="3">
    <source>
        <dbReference type="EMBL" id="MBC8547496.1"/>
    </source>
</evidence>
<dbReference type="EMBL" id="JACRST010000022">
    <property type="protein sequence ID" value="MBC8547496.1"/>
    <property type="molecule type" value="Genomic_DNA"/>
</dbReference>
<proteinExistence type="predicted"/>
<feature type="region of interest" description="Disordered" evidence="1">
    <location>
        <begin position="136"/>
        <end position="160"/>
    </location>
</feature>
<dbReference type="InterPro" id="IPR036779">
    <property type="entry name" value="LysM_dom_sf"/>
</dbReference>
<sequence length="217" mass="24282">MLRKFIFKDTAGRRELVLPVTPENFQLDHGIRVEKINIHEAGDVNLAGGGALAQITINCIFPENDYVFSRAEDTPYNYVNTFERWSDRHTVLRFVISDTTVNLPVLVENIAYGEQDGTNDVYAAIRLQEYRELDAVETERASTGNKPRASDRGSSGGSDQTYEVKYGDTLCAICRRYYGSDKPAVYTALAKYNGRSNPNILYAGEVIKIPSRSKLGV</sequence>
<evidence type="ECO:0000259" key="2">
    <source>
        <dbReference type="PROSITE" id="PS51782"/>
    </source>
</evidence>